<sequence length="335" mass="38154">MRFSVIIPVYNRPDELRELLESLSRQTRVPDEIVVVEDGSVTRADAVVESFKNRLTIHYFFKPNGGQGFARNSGFERATGDYFVIFDSDALVPPHYFAAVEQRLQTDWLDAYGGPDAAHPSFTPIQKAISYSMTSPFTTGGIRGSKKNLGGKFHPRSFNMGFSRQVYEKIGGYKISRMGEDIEFAIRIIENDFKTGLLPDAFIYHKRRTNFGQFYRQLRFFGRARINIARFFPSELRLVHTFPALFTLFVFSVPVWYFFHPVLFGLAVSVLLLFSVLIFVDAVRKEKSLEVGFLSIGAAFVQLIGYGVGFLSEGWKRLREPKGHQETGANMEYPS</sequence>
<dbReference type="GO" id="GO:0016740">
    <property type="term" value="F:transferase activity"/>
    <property type="evidence" value="ECO:0007669"/>
    <property type="project" value="UniProtKB-KW"/>
</dbReference>
<dbReference type="SUPFAM" id="SSF53448">
    <property type="entry name" value="Nucleotide-diphospho-sugar transferases"/>
    <property type="match status" value="1"/>
</dbReference>
<reference evidence="3 4" key="1">
    <citation type="submission" date="2019-09" db="EMBL/GenBank/DDBJ databases">
        <title>Genome Sequence of Larkinella sp MA1.</title>
        <authorList>
            <person name="Srinivasan S."/>
        </authorList>
    </citation>
    <scope>NUCLEOTIDE SEQUENCE [LARGE SCALE GENOMIC DNA]</scope>
    <source>
        <strain evidence="3 4">MA1</strain>
    </source>
</reference>
<dbReference type="PANTHER" id="PTHR43685:SF2">
    <property type="entry name" value="GLYCOSYLTRANSFERASE 2-LIKE DOMAIN-CONTAINING PROTEIN"/>
    <property type="match status" value="1"/>
</dbReference>
<keyword evidence="3" id="KW-0808">Transferase</keyword>
<dbReference type="InterPro" id="IPR001173">
    <property type="entry name" value="Glyco_trans_2-like"/>
</dbReference>
<accession>A0A5N1JLS4</accession>
<dbReference type="Proteomes" id="UP000326344">
    <property type="component" value="Unassembled WGS sequence"/>
</dbReference>
<feature type="transmembrane region" description="Helical" evidence="1">
    <location>
        <begin position="292"/>
        <end position="311"/>
    </location>
</feature>
<dbReference type="AlphaFoldDB" id="A0A5N1JLS4"/>
<dbReference type="InterPro" id="IPR050834">
    <property type="entry name" value="Glycosyltransf_2"/>
</dbReference>
<dbReference type="RefSeq" id="WP_150875162.1">
    <property type="nucleotide sequence ID" value="NZ_VTWS01000001.1"/>
</dbReference>
<feature type="transmembrane region" description="Helical" evidence="1">
    <location>
        <begin position="238"/>
        <end position="257"/>
    </location>
</feature>
<keyword evidence="4" id="KW-1185">Reference proteome</keyword>
<dbReference type="Pfam" id="PF00535">
    <property type="entry name" value="Glycos_transf_2"/>
    <property type="match status" value="1"/>
</dbReference>
<dbReference type="EMBL" id="VTWS01000001">
    <property type="protein sequence ID" value="KAA9357081.1"/>
    <property type="molecule type" value="Genomic_DNA"/>
</dbReference>
<proteinExistence type="predicted"/>
<protein>
    <submittedName>
        <fullName evidence="3">Glycosyltransferase</fullName>
    </submittedName>
</protein>
<organism evidence="3 4">
    <name type="scientific">Larkinella humicola</name>
    <dbReference type="NCBI Taxonomy" id="2607654"/>
    <lineage>
        <taxon>Bacteria</taxon>
        <taxon>Pseudomonadati</taxon>
        <taxon>Bacteroidota</taxon>
        <taxon>Cytophagia</taxon>
        <taxon>Cytophagales</taxon>
        <taxon>Spirosomataceae</taxon>
        <taxon>Larkinella</taxon>
    </lineage>
</organism>
<feature type="transmembrane region" description="Helical" evidence="1">
    <location>
        <begin position="263"/>
        <end position="280"/>
    </location>
</feature>
<comment type="caution">
    <text evidence="3">The sequence shown here is derived from an EMBL/GenBank/DDBJ whole genome shotgun (WGS) entry which is preliminary data.</text>
</comment>
<keyword evidence="1" id="KW-0812">Transmembrane</keyword>
<evidence type="ECO:0000256" key="1">
    <source>
        <dbReference type="SAM" id="Phobius"/>
    </source>
</evidence>
<dbReference type="Gene3D" id="3.90.550.10">
    <property type="entry name" value="Spore Coat Polysaccharide Biosynthesis Protein SpsA, Chain A"/>
    <property type="match status" value="1"/>
</dbReference>
<dbReference type="InterPro" id="IPR029044">
    <property type="entry name" value="Nucleotide-diphossugar_trans"/>
</dbReference>
<dbReference type="PANTHER" id="PTHR43685">
    <property type="entry name" value="GLYCOSYLTRANSFERASE"/>
    <property type="match status" value="1"/>
</dbReference>
<evidence type="ECO:0000259" key="2">
    <source>
        <dbReference type="Pfam" id="PF00535"/>
    </source>
</evidence>
<evidence type="ECO:0000313" key="4">
    <source>
        <dbReference type="Proteomes" id="UP000326344"/>
    </source>
</evidence>
<gene>
    <name evidence="3" type="ORF">F0P93_04925</name>
</gene>
<evidence type="ECO:0000313" key="3">
    <source>
        <dbReference type="EMBL" id="KAA9357081.1"/>
    </source>
</evidence>
<keyword evidence="1" id="KW-0472">Membrane</keyword>
<feature type="domain" description="Glycosyltransferase 2-like" evidence="2">
    <location>
        <begin position="4"/>
        <end position="170"/>
    </location>
</feature>
<keyword evidence="1" id="KW-1133">Transmembrane helix</keyword>
<name>A0A5N1JLS4_9BACT</name>